<proteinExistence type="predicted"/>
<dbReference type="VEuPathDB" id="FungiDB:TEQG_00399"/>
<dbReference type="HOGENOM" id="CLU_1769403_0_0_1"/>
<evidence type="ECO:0000256" key="2">
    <source>
        <dbReference type="SAM" id="SignalP"/>
    </source>
</evidence>
<evidence type="ECO:0000313" key="4">
    <source>
        <dbReference type="Proteomes" id="UP000009169"/>
    </source>
</evidence>
<feature type="compositionally biased region" description="Basic and acidic residues" evidence="1">
    <location>
        <begin position="88"/>
        <end position="101"/>
    </location>
</feature>
<dbReference type="Proteomes" id="UP000009169">
    <property type="component" value="Unassembled WGS sequence"/>
</dbReference>
<dbReference type="AlphaFoldDB" id="F2PHH9"/>
<feature type="signal peptide" evidence="2">
    <location>
        <begin position="1"/>
        <end position="17"/>
    </location>
</feature>
<sequence>MIGMVTVAVVFCDVVDSAQRATAPCKSPGEQLVVAVAAPLLSEATSAVVELSLMRRSSRFPFWATSYAPALTRWRGEDMVRRCPSRGPRSESRPSRKRSETRQQLCDSNDISHLTKIEGEMLLSLTVKMEYFTWKKLPSCVNGHQSS</sequence>
<accession>F2PHH9</accession>
<protein>
    <recommendedName>
        <fullName evidence="5">Secreted protein</fullName>
    </recommendedName>
</protein>
<evidence type="ECO:0008006" key="5">
    <source>
        <dbReference type="Google" id="ProtNLM"/>
    </source>
</evidence>
<gene>
    <name evidence="3" type="ORF">TEQG_00399</name>
</gene>
<feature type="chain" id="PRO_5003284574" description="Secreted protein" evidence="2">
    <location>
        <begin position="18"/>
        <end position="147"/>
    </location>
</feature>
<dbReference type="EMBL" id="DS995718">
    <property type="protein sequence ID" value="EGE01347.1"/>
    <property type="molecule type" value="Genomic_DNA"/>
</dbReference>
<reference evidence="4" key="1">
    <citation type="journal article" date="2012" name="MBio">
        <title>Comparative genome analysis of Trichophyton rubrum and related dermatophytes reveals candidate genes involved in infection.</title>
        <authorList>
            <person name="Martinez D.A."/>
            <person name="Oliver B.G."/>
            <person name="Graeser Y."/>
            <person name="Goldberg J.M."/>
            <person name="Li W."/>
            <person name="Martinez-Rossi N.M."/>
            <person name="Monod M."/>
            <person name="Shelest E."/>
            <person name="Barton R.C."/>
            <person name="Birch E."/>
            <person name="Brakhage A.A."/>
            <person name="Chen Z."/>
            <person name="Gurr S.J."/>
            <person name="Heiman D."/>
            <person name="Heitman J."/>
            <person name="Kosti I."/>
            <person name="Rossi A."/>
            <person name="Saif S."/>
            <person name="Samalova M."/>
            <person name="Saunders C.W."/>
            <person name="Shea T."/>
            <person name="Summerbell R.C."/>
            <person name="Xu J."/>
            <person name="Young S."/>
            <person name="Zeng Q."/>
            <person name="Birren B.W."/>
            <person name="Cuomo C.A."/>
            <person name="White T.C."/>
        </authorList>
    </citation>
    <scope>NUCLEOTIDE SEQUENCE [LARGE SCALE GENOMIC DNA]</scope>
    <source>
        <strain evidence="4">ATCC MYA-4606 / CBS 127.97</strain>
    </source>
</reference>
<organism evidence="3 4">
    <name type="scientific">Trichophyton equinum (strain ATCC MYA-4606 / CBS 127.97)</name>
    <name type="common">Horse ringworm fungus</name>
    <dbReference type="NCBI Taxonomy" id="559882"/>
    <lineage>
        <taxon>Eukaryota</taxon>
        <taxon>Fungi</taxon>
        <taxon>Dikarya</taxon>
        <taxon>Ascomycota</taxon>
        <taxon>Pezizomycotina</taxon>
        <taxon>Eurotiomycetes</taxon>
        <taxon>Eurotiomycetidae</taxon>
        <taxon>Onygenales</taxon>
        <taxon>Arthrodermataceae</taxon>
        <taxon>Trichophyton</taxon>
    </lineage>
</organism>
<keyword evidence="4" id="KW-1185">Reference proteome</keyword>
<feature type="region of interest" description="Disordered" evidence="1">
    <location>
        <begin position="81"/>
        <end position="104"/>
    </location>
</feature>
<evidence type="ECO:0000256" key="1">
    <source>
        <dbReference type="SAM" id="MobiDB-lite"/>
    </source>
</evidence>
<evidence type="ECO:0000313" key="3">
    <source>
        <dbReference type="EMBL" id="EGE01347.1"/>
    </source>
</evidence>
<name>F2PHH9_TRIEC</name>
<keyword evidence="2" id="KW-0732">Signal</keyword>